<proteinExistence type="predicted"/>
<protein>
    <submittedName>
        <fullName evidence="3">Uncharacterized protein</fullName>
    </submittedName>
</protein>
<dbReference type="OrthoDB" id="4733897at2"/>
<name>A0A378TAW0_9MYCO</name>
<organism evidence="3 4">
    <name type="scientific">Mycolicibacterium tokaiense</name>
    <dbReference type="NCBI Taxonomy" id="39695"/>
    <lineage>
        <taxon>Bacteria</taxon>
        <taxon>Bacillati</taxon>
        <taxon>Actinomycetota</taxon>
        <taxon>Actinomycetes</taxon>
        <taxon>Mycobacteriales</taxon>
        <taxon>Mycobacteriaceae</taxon>
        <taxon>Mycolicibacterium</taxon>
    </lineage>
</organism>
<feature type="region of interest" description="Disordered" evidence="1">
    <location>
        <begin position="191"/>
        <end position="224"/>
    </location>
</feature>
<keyword evidence="2" id="KW-0812">Transmembrane</keyword>
<feature type="transmembrane region" description="Helical" evidence="2">
    <location>
        <begin position="20"/>
        <end position="41"/>
    </location>
</feature>
<sequence length="224" mass="24420">MIFELAAQAAETTTQGSDTSLWPVIIGGLVGAGVTQLFTFAREYRRNRDGYRTPQRAAIGEIIAASNTLKVCLTDAMEHLGLTGRQTSDDAAAQSINNFVAALLSMDEKFSIGRLTIVDTPCREKMLETYLVFSNLRTYANKVLTANRQGFGEFLRLLTTTSNQMDDLIAELVDLAEDRLRPTRGLFSKRSKMVVSGKNPSTAAKNQPTGATESSDRASNQSNA</sequence>
<dbReference type="RefSeq" id="WP_115277403.1">
    <property type="nucleotide sequence ID" value="NZ_AP022600.1"/>
</dbReference>
<dbReference type="Proteomes" id="UP000254978">
    <property type="component" value="Unassembled WGS sequence"/>
</dbReference>
<evidence type="ECO:0000256" key="1">
    <source>
        <dbReference type="SAM" id="MobiDB-lite"/>
    </source>
</evidence>
<keyword evidence="4" id="KW-1185">Reference proteome</keyword>
<reference evidence="3 4" key="1">
    <citation type="submission" date="2018-06" db="EMBL/GenBank/DDBJ databases">
        <authorList>
            <consortium name="Pathogen Informatics"/>
            <person name="Doyle S."/>
        </authorList>
    </citation>
    <scope>NUCLEOTIDE SEQUENCE [LARGE SCALE GENOMIC DNA]</scope>
    <source>
        <strain evidence="3 4">NCTC10821</strain>
    </source>
</reference>
<gene>
    <name evidence="3" type="ORF">NCTC10821_00512</name>
</gene>
<dbReference type="EMBL" id="UGQT01000001">
    <property type="protein sequence ID" value="STZ57015.1"/>
    <property type="molecule type" value="Genomic_DNA"/>
</dbReference>
<evidence type="ECO:0000313" key="3">
    <source>
        <dbReference type="EMBL" id="STZ57015.1"/>
    </source>
</evidence>
<feature type="compositionally biased region" description="Polar residues" evidence="1">
    <location>
        <begin position="198"/>
        <end position="224"/>
    </location>
</feature>
<evidence type="ECO:0000313" key="4">
    <source>
        <dbReference type="Proteomes" id="UP000254978"/>
    </source>
</evidence>
<dbReference type="AlphaFoldDB" id="A0A378TAW0"/>
<keyword evidence="2" id="KW-0472">Membrane</keyword>
<accession>A0A378TAW0</accession>
<evidence type="ECO:0000256" key="2">
    <source>
        <dbReference type="SAM" id="Phobius"/>
    </source>
</evidence>
<keyword evidence="2" id="KW-1133">Transmembrane helix</keyword>